<dbReference type="InterPro" id="IPR050861">
    <property type="entry name" value="Dihydroxyacetone_Kinase"/>
</dbReference>
<evidence type="ECO:0000256" key="3">
    <source>
        <dbReference type="ARBA" id="ARBA00022777"/>
    </source>
</evidence>
<protein>
    <submittedName>
        <fullName evidence="7">Dihydroxyacetone kinase</fullName>
        <ecNumber evidence="7">2.7.1.29</ecNumber>
    </submittedName>
</protein>
<dbReference type="SUPFAM" id="SSF101473">
    <property type="entry name" value="DhaL-like"/>
    <property type="match status" value="1"/>
</dbReference>
<feature type="domain" description="DhaK" evidence="6">
    <location>
        <begin position="7"/>
        <end position="329"/>
    </location>
</feature>
<proteinExistence type="predicted"/>
<dbReference type="Proteomes" id="UP001232584">
    <property type="component" value="Unassembled WGS sequence"/>
</dbReference>
<keyword evidence="1 7" id="KW-0808">Transferase</keyword>
<reference evidence="7 8" key="1">
    <citation type="submission" date="2023-07" db="EMBL/GenBank/DDBJ databases">
        <title>Genomic Encyclopedia of Type Strains, Phase IV (KMG-IV): sequencing the most valuable type-strain genomes for metagenomic binning, comparative biology and taxonomic classification.</title>
        <authorList>
            <person name="Goeker M."/>
        </authorList>
    </citation>
    <scope>NUCLEOTIDE SEQUENCE [LARGE SCALE GENOMIC DNA]</scope>
    <source>
        <strain evidence="7 8">DSM 15049</strain>
    </source>
</reference>
<feature type="domain" description="DhaL" evidence="5">
    <location>
        <begin position="376"/>
        <end position="585"/>
    </location>
</feature>
<organism evidence="7 8">
    <name type="scientific">Paraclostridium ghonii</name>
    <dbReference type="NCBI Taxonomy" id="29358"/>
    <lineage>
        <taxon>Bacteria</taxon>
        <taxon>Bacillati</taxon>
        <taxon>Bacillota</taxon>
        <taxon>Clostridia</taxon>
        <taxon>Peptostreptococcales</taxon>
        <taxon>Peptostreptococcaceae</taxon>
        <taxon>Paraclostridium</taxon>
    </lineage>
</organism>
<dbReference type="InterPro" id="IPR012736">
    <property type="entry name" value="DhaK_1"/>
</dbReference>
<dbReference type="RefSeq" id="WP_307505177.1">
    <property type="nucleotide sequence ID" value="NZ_BAAACE010000021.1"/>
</dbReference>
<dbReference type="InterPro" id="IPR004006">
    <property type="entry name" value="DhaK_dom"/>
</dbReference>
<dbReference type="Pfam" id="PF02734">
    <property type="entry name" value="Dak2"/>
    <property type="match status" value="1"/>
</dbReference>
<dbReference type="PANTHER" id="PTHR28629:SF4">
    <property type="entry name" value="TRIOKINASE_FMN CYCLASE"/>
    <property type="match status" value="1"/>
</dbReference>
<accession>A0ABU0MZE1</accession>
<evidence type="ECO:0000313" key="8">
    <source>
        <dbReference type="Proteomes" id="UP001232584"/>
    </source>
</evidence>
<keyword evidence="2" id="KW-0547">Nucleotide-binding</keyword>
<dbReference type="InterPro" id="IPR004007">
    <property type="entry name" value="DhaL_dom"/>
</dbReference>
<dbReference type="InterPro" id="IPR036117">
    <property type="entry name" value="DhaL_dom_sf"/>
</dbReference>
<dbReference type="EMBL" id="JAUSWG010000005">
    <property type="protein sequence ID" value="MDQ0556282.1"/>
    <property type="molecule type" value="Genomic_DNA"/>
</dbReference>
<dbReference type="GO" id="GO:0004371">
    <property type="term" value="F:glycerone kinase activity"/>
    <property type="evidence" value="ECO:0007669"/>
    <property type="project" value="UniProtKB-EC"/>
</dbReference>
<dbReference type="InterPro" id="IPR012737">
    <property type="entry name" value="DhaK_L_YcgS"/>
</dbReference>
<sequence>MKKIINKPETVVMEMCNGIAMAHPELEFLKKYKVIKKKDINKNKVSLISGGGSGHEPAHAGFVGKGMLDAAVCGDVFASPSQIQIYNAIKETASNKGTLLIIKNYSGDVMNFKNAAHLSIEDGIMVDYIKVDDDIAVEDSLYTVGRRGVAGTVLVHKIAGAAAELGMSLNEVKEVAQKAANNVRSLGFALTSCTVPAKGTPTFKLEEDEIEFGVGIHGEPGVRREKISSANDLAKKMVNDILADMKIDDSNEEEIALMVNGFGGTPLQELYLLNDSVMRELSKKNIKICTVFVGNYMTSIDMAGASVSIMKLDNELKHLLSQVSEAPGFKVSGPFTPVEYTDIDIEKGNNDDSKVCFEVETSKEFSKIEDYKFTLENMIYVVDKMSEIIIRNEVPFCELDSYAGDGDFGMSVAKGFKQLKREWANIISIEDLTIGKFLNECAMVIMEYCGGASGPIWGSAFRAAGRYVGDKGELTILDFANMMDAAVNGIQATGERSFGRGAGVGDKTLIDALVPCANSWELSVKENDTFKEAFAKGAKKAVEGAELTKDIVARMGRAGTVGERSLGHPDAGAHALGVIFTEISNDLK</sequence>
<evidence type="ECO:0000256" key="4">
    <source>
        <dbReference type="ARBA" id="ARBA00022840"/>
    </source>
</evidence>
<dbReference type="SUPFAM" id="SSF82549">
    <property type="entry name" value="DAK1/DegV-like"/>
    <property type="match status" value="1"/>
</dbReference>
<dbReference type="NCBIfam" id="TIGR02363">
    <property type="entry name" value="dhaK1"/>
    <property type="match status" value="1"/>
</dbReference>
<dbReference type="EC" id="2.7.1.29" evidence="7"/>
<name>A0ABU0MZE1_9FIRM</name>
<evidence type="ECO:0000256" key="1">
    <source>
        <dbReference type="ARBA" id="ARBA00022679"/>
    </source>
</evidence>
<dbReference type="Gene3D" id="3.30.1180.20">
    <property type="entry name" value="Dihydroxyacetone kinase, domain 2"/>
    <property type="match status" value="1"/>
</dbReference>
<dbReference type="Gene3D" id="1.25.40.340">
    <property type="match status" value="1"/>
</dbReference>
<evidence type="ECO:0000313" key="7">
    <source>
        <dbReference type="EMBL" id="MDQ0556282.1"/>
    </source>
</evidence>
<comment type="caution">
    <text evidence="7">The sequence shown here is derived from an EMBL/GenBank/DDBJ whole genome shotgun (WGS) entry which is preliminary data.</text>
</comment>
<dbReference type="Pfam" id="PF02733">
    <property type="entry name" value="Dak1"/>
    <property type="match status" value="1"/>
</dbReference>
<gene>
    <name evidence="7" type="ORF">QOZ92_001396</name>
</gene>
<dbReference type="PANTHER" id="PTHR28629">
    <property type="entry name" value="TRIOKINASE/FMN CYCLASE"/>
    <property type="match status" value="1"/>
</dbReference>
<dbReference type="NCBIfam" id="NF011049">
    <property type="entry name" value="PRK14479.1"/>
    <property type="match status" value="1"/>
</dbReference>
<dbReference type="SMART" id="SM01120">
    <property type="entry name" value="Dak2"/>
    <property type="match status" value="1"/>
</dbReference>
<keyword evidence="4" id="KW-0067">ATP-binding</keyword>
<keyword evidence="8" id="KW-1185">Reference proteome</keyword>
<dbReference type="PROSITE" id="PS51481">
    <property type="entry name" value="DHAK"/>
    <property type="match status" value="1"/>
</dbReference>
<evidence type="ECO:0000259" key="6">
    <source>
        <dbReference type="PROSITE" id="PS51481"/>
    </source>
</evidence>
<keyword evidence="3 7" id="KW-0418">Kinase</keyword>
<dbReference type="PROSITE" id="PS51480">
    <property type="entry name" value="DHAL"/>
    <property type="match status" value="1"/>
</dbReference>
<evidence type="ECO:0000256" key="2">
    <source>
        <dbReference type="ARBA" id="ARBA00022741"/>
    </source>
</evidence>
<dbReference type="NCBIfam" id="TIGR02365">
    <property type="entry name" value="dha_L_ycgS"/>
    <property type="match status" value="1"/>
</dbReference>
<evidence type="ECO:0000259" key="5">
    <source>
        <dbReference type="PROSITE" id="PS51480"/>
    </source>
</evidence>
<dbReference type="Gene3D" id="3.40.50.10440">
    <property type="entry name" value="Dihydroxyacetone kinase, domain 1"/>
    <property type="match status" value="1"/>
</dbReference>